<keyword evidence="5" id="KW-0812">Transmembrane</keyword>
<feature type="binding site" evidence="3">
    <location>
        <position position="3"/>
    </location>
    <ligand>
        <name>ATP</name>
        <dbReference type="ChEBI" id="CHEBI:30616"/>
    </ligand>
</feature>
<evidence type="ECO:0000313" key="7">
    <source>
        <dbReference type="Proteomes" id="UP000256424"/>
    </source>
</evidence>
<dbReference type="PANTHER" id="PTHR34299">
    <property type="entry name" value="DIACYLGLYCEROL KINASE"/>
    <property type="match status" value="1"/>
</dbReference>
<proteinExistence type="inferred from homology"/>
<dbReference type="CDD" id="cd14264">
    <property type="entry name" value="DAGK_IM"/>
    <property type="match status" value="1"/>
</dbReference>
<dbReference type="Gene3D" id="1.10.3830.10">
    <property type="entry name" value="Diacylglycerol kinase (DAGK) domain"/>
    <property type="match status" value="1"/>
</dbReference>
<keyword evidence="5" id="KW-0443">Lipid metabolism</keyword>
<evidence type="ECO:0000256" key="4">
    <source>
        <dbReference type="PIRSR" id="PIRSR600829-4"/>
    </source>
</evidence>
<feature type="binding site" evidence="3">
    <location>
        <begin position="88"/>
        <end position="89"/>
    </location>
    <ligand>
        <name>ATP</name>
        <dbReference type="ChEBI" id="CHEBI:30616"/>
    </ligand>
</feature>
<feature type="binding site" evidence="4">
    <location>
        <position position="70"/>
    </location>
    <ligand>
        <name>a divalent metal cation</name>
        <dbReference type="ChEBI" id="CHEBI:60240"/>
    </ligand>
</feature>
<feature type="binding site" evidence="3">
    <location>
        <position position="22"/>
    </location>
    <ligand>
        <name>ATP</name>
        <dbReference type="ChEBI" id="CHEBI:30616"/>
    </ligand>
</feature>
<sequence length="115" mass="12980">MKRLYCATLYSLDGIKAAFIDEEGFRQVVCIGFITCIAGIWLGDGFTQKILLILPAFLCIIIELFNSAIENAIDHTSLELHPFTKKAKDMGSAAQMLGLLFLCIVWILFVYEKWL</sequence>
<dbReference type="PANTHER" id="PTHR34299:SF1">
    <property type="entry name" value="DIACYLGLYCEROL KINASE"/>
    <property type="match status" value="1"/>
</dbReference>
<feature type="binding site" evidence="4">
    <location>
        <position position="22"/>
    </location>
    <ligand>
        <name>a divalent metal cation</name>
        <dbReference type="ChEBI" id="CHEBI:60240"/>
    </ligand>
</feature>
<feature type="transmembrane region" description="Helical" evidence="5">
    <location>
        <begin position="24"/>
        <end position="43"/>
    </location>
</feature>
<feature type="binding site" evidence="3">
    <location>
        <begin position="79"/>
        <end position="81"/>
    </location>
    <ligand>
        <name>ATP</name>
        <dbReference type="ChEBI" id="CHEBI:30616"/>
    </ligand>
</feature>
<gene>
    <name evidence="6" type="ORF">CQA66_02970</name>
</gene>
<evidence type="ECO:0000256" key="5">
    <source>
        <dbReference type="RuleBase" id="RU363065"/>
    </source>
</evidence>
<organism evidence="6 7">
    <name type="scientific">Helicobacter aurati</name>
    <dbReference type="NCBI Taxonomy" id="137778"/>
    <lineage>
        <taxon>Bacteria</taxon>
        <taxon>Pseudomonadati</taxon>
        <taxon>Campylobacterota</taxon>
        <taxon>Epsilonproteobacteria</taxon>
        <taxon>Campylobacterales</taxon>
        <taxon>Helicobacteraceae</taxon>
        <taxon>Helicobacter</taxon>
    </lineage>
</organism>
<comment type="similarity">
    <text evidence="5">Belongs to the bacterial diacylglycerol kinase family.</text>
</comment>
<dbReference type="GO" id="GO:0004143">
    <property type="term" value="F:ATP-dependent diacylglycerol kinase activity"/>
    <property type="evidence" value="ECO:0007669"/>
    <property type="project" value="UniProtKB-EC"/>
</dbReference>
<evidence type="ECO:0000256" key="2">
    <source>
        <dbReference type="PIRSR" id="PIRSR600829-2"/>
    </source>
</evidence>
<feature type="binding site" evidence="2">
    <location>
        <position position="63"/>
    </location>
    <ligand>
        <name>substrate</name>
    </ligand>
</feature>
<name>A0A3D8J766_9HELI</name>
<feature type="active site" description="Proton acceptor" evidence="1">
    <location>
        <position position="63"/>
    </location>
</feature>
<feature type="binding site" evidence="2">
    <location>
        <position position="3"/>
    </location>
    <ligand>
        <name>substrate</name>
    </ligand>
</feature>
<keyword evidence="5" id="KW-1208">Phospholipid metabolism</keyword>
<evidence type="ECO:0000313" key="6">
    <source>
        <dbReference type="EMBL" id="RDU72956.1"/>
    </source>
</evidence>
<dbReference type="AlphaFoldDB" id="A0A3D8J766"/>
<keyword evidence="5 6" id="KW-0418">Kinase</keyword>
<dbReference type="OrthoDB" id="5460798at2"/>
<dbReference type="Proteomes" id="UP000256424">
    <property type="component" value="Unassembled WGS sequence"/>
</dbReference>
<accession>A0A3D8J766</accession>
<dbReference type="GO" id="GO:0005524">
    <property type="term" value="F:ATP binding"/>
    <property type="evidence" value="ECO:0007669"/>
    <property type="project" value="UniProtKB-KW"/>
</dbReference>
<keyword evidence="5" id="KW-0472">Membrane</keyword>
<feature type="transmembrane region" description="Helical" evidence="5">
    <location>
        <begin position="93"/>
        <end position="111"/>
    </location>
</feature>
<feature type="binding site" evidence="2">
    <location>
        <position position="92"/>
    </location>
    <ligand>
        <name>substrate</name>
    </ligand>
</feature>
<protein>
    <recommendedName>
        <fullName evidence="5">Diacylglycerol kinase</fullName>
        <ecNumber evidence="5">2.7.1.107</ecNumber>
    </recommendedName>
</protein>
<keyword evidence="7" id="KW-1185">Reference proteome</keyword>
<dbReference type="Pfam" id="PF01219">
    <property type="entry name" value="DAGK_prokar"/>
    <property type="match status" value="1"/>
</dbReference>
<feature type="binding site" evidence="3">
    <location>
        <position position="70"/>
    </location>
    <ligand>
        <name>ATP</name>
        <dbReference type="ChEBI" id="CHEBI:30616"/>
    </ligand>
</feature>
<evidence type="ECO:0000256" key="3">
    <source>
        <dbReference type="PIRSR" id="PIRSR600829-3"/>
    </source>
</evidence>
<feature type="transmembrane region" description="Helical" evidence="5">
    <location>
        <begin position="50"/>
        <end position="73"/>
    </location>
</feature>
<reference evidence="6 7" key="1">
    <citation type="submission" date="2018-04" db="EMBL/GenBank/DDBJ databases">
        <title>Novel Campyloabacter and Helicobacter Species and Strains.</title>
        <authorList>
            <person name="Mannion A.J."/>
            <person name="Shen Z."/>
            <person name="Fox J.G."/>
        </authorList>
    </citation>
    <scope>NUCLEOTIDE SEQUENCE [LARGE SCALE GENOMIC DNA]</scope>
    <source>
        <strain evidence="6 7">MIT 97-5075</strain>
    </source>
</reference>
<keyword evidence="5" id="KW-1133">Transmembrane helix</keyword>
<keyword evidence="3 5" id="KW-0547">Nucleotide-binding</keyword>
<comment type="function">
    <text evidence="5">Catalyzes the ATP-dependent phosphorylation of sn-l,2-diacylglycerol (DAG) to phosphatidic acid. Involved in the recycling of diacylglycerol produced as a by-product during membrane-derived oligosaccharide (MDO) biosynthesis.</text>
</comment>
<dbReference type="EC" id="2.7.1.107" evidence="5"/>
<keyword evidence="4" id="KW-0479">Metal-binding</keyword>
<comment type="catalytic activity">
    <reaction evidence="5">
        <text>a 1,2-diacyl-sn-glycerol + ATP = a 1,2-diacyl-sn-glycero-3-phosphate + ADP + H(+)</text>
        <dbReference type="Rhea" id="RHEA:10272"/>
        <dbReference type="ChEBI" id="CHEBI:15378"/>
        <dbReference type="ChEBI" id="CHEBI:17815"/>
        <dbReference type="ChEBI" id="CHEBI:30616"/>
        <dbReference type="ChEBI" id="CHEBI:58608"/>
        <dbReference type="ChEBI" id="CHEBI:456216"/>
        <dbReference type="EC" id="2.7.1.107"/>
    </reaction>
</comment>
<feature type="binding site" evidence="3">
    <location>
        <position position="10"/>
    </location>
    <ligand>
        <name>ATP</name>
        <dbReference type="ChEBI" id="CHEBI:30616"/>
    </ligand>
</feature>
<keyword evidence="3 5" id="KW-0067">ATP-binding</keyword>
<comment type="cofactor">
    <cofactor evidence="4">
        <name>Mg(2+)</name>
        <dbReference type="ChEBI" id="CHEBI:18420"/>
    </cofactor>
    <text evidence="4">Mn(2+), Zn(2+), Cd(2+) and Co(2+) support activity to lesser extents.</text>
</comment>
<dbReference type="InterPro" id="IPR000829">
    <property type="entry name" value="DAGK"/>
</dbReference>
<dbReference type="GO" id="GO:0046872">
    <property type="term" value="F:metal ion binding"/>
    <property type="evidence" value="ECO:0007669"/>
    <property type="project" value="UniProtKB-KW"/>
</dbReference>
<dbReference type="GO" id="GO:0006654">
    <property type="term" value="P:phosphatidic acid biosynthetic process"/>
    <property type="evidence" value="ECO:0007669"/>
    <property type="project" value="InterPro"/>
</dbReference>
<keyword evidence="5" id="KW-0808">Transferase</keyword>
<keyword evidence="4" id="KW-0460">Magnesium</keyword>
<evidence type="ECO:0000256" key="1">
    <source>
        <dbReference type="PIRSR" id="PIRSR600829-1"/>
    </source>
</evidence>
<dbReference type="GO" id="GO:0005886">
    <property type="term" value="C:plasma membrane"/>
    <property type="evidence" value="ECO:0007669"/>
    <property type="project" value="InterPro"/>
</dbReference>
<comment type="caution">
    <text evidence="6">The sequence shown here is derived from an EMBL/GenBank/DDBJ whole genome shotgun (WGS) entry which is preliminary data.</text>
</comment>
<dbReference type="InterPro" id="IPR033718">
    <property type="entry name" value="DAGK_prok"/>
</dbReference>
<dbReference type="EMBL" id="NXLW01000004">
    <property type="protein sequence ID" value="RDU72956.1"/>
    <property type="molecule type" value="Genomic_DNA"/>
</dbReference>